<protein>
    <submittedName>
        <fullName evidence="1">Uncharacterized protein</fullName>
    </submittedName>
</protein>
<evidence type="ECO:0000313" key="2">
    <source>
        <dbReference type="Proteomes" id="UP001162029"/>
    </source>
</evidence>
<comment type="caution">
    <text evidence="1">The sequence shown here is derived from an EMBL/GenBank/DDBJ whole genome shotgun (WGS) entry which is preliminary data.</text>
</comment>
<dbReference type="AlphaFoldDB" id="A0AAV0UXP0"/>
<accession>A0AAV0UXP0</accession>
<proteinExistence type="predicted"/>
<gene>
    <name evidence="1" type="ORF">PDE001_LOCUS7430</name>
</gene>
<name>A0AAV0UXP0_9STRA</name>
<keyword evidence="2" id="KW-1185">Reference proteome</keyword>
<organism evidence="1 2">
    <name type="scientific">Peronospora destructor</name>
    <dbReference type="NCBI Taxonomy" id="86335"/>
    <lineage>
        <taxon>Eukaryota</taxon>
        <taxon>Sar</taxon>
        <taxon>Stramenopiles</taxon>
        <taxon>Oomycota</taxon>
        <taxon>Peronosporomycetes</taxon>
        <taxon>Peronosporales</taxon>
        <taxon>Peronosporaceae</taxon>
        <taxon>Peronospora</taxon>
    </lineage>
</organism>
<reference evidence="1" key="1">
    <citation type="submission" date="2022-12" db="EMBL/GenBank/DDBJ databases">
        <authorList>
            <person name="Webb A."/>
        </authorList>
    </citation>
    <scope>NUCLEOTIDE SEQUENCE</scope>
    <source>
        <strain evidence="1">Pd1</strain>
    </source>
</reference>
<sequence>MKSPHLSTDGSVVVVLPSIISSRRQAGDDDDDDGDSCMTRIALNMTKVSAGLPLYEEIAKAYEVDPDYGEIVAYLRAPSDDALGALPRFMRARIHRYKLEKDLLTYSIDQFDALGR</sequence>
<dbReference type="EMBL" id="CANTFM010001491">
    <property type="protein sequence ID" value="CAI5740209.1"/>
    <property type="molecule type" value="Genomic_DNA"/>
</dbReference>
<dbReference type="Proteomes" id="UP001162029">
    <property type="component" value="Unassembled WGS sequence"/>
</dbReference>
<evidence type="ECO:0000313" key="1">
    <source>
        <dbReference type="EMBL" id="CAI5740209.1"/>
    </source>
</evidence>